<gene>
    <name evidence="1" type="ORF">Prubr_27470</name>
</gene>
<dbReference type="EMBL" id="AP023359">
    <property type="protein sequence ID" value="BCJ65726.1"/>
    <property type="molecule type" value="Genomic_DNA"/>
</dbReference>
<dbReference type="KEGG" id="pry:Prubr_27470"/>
<accession>A0A810MX27</accession>
<dbReference type="Proteomes" id="UP000680866">
    <property type="component" value="Chromosome"/>
</dbReference>
<reference evidence="1" key="1">
    <citation type="submission" date="2020-08" db="EMBL/GenBank/DDBJ databases">
        <title>Whole genome shotgun sequence of Polymorphospora rubra NBRC 101157.</title>
        <authorList>
            <person name="Komaki H."/>
            <person name="Tamura T."/>
        </authorList>
    </citation>
    <scope>NUCLEOTIDE SEQUENCE</scope>
    <source>
        <strain evidence="1">NBRC 101157</strain>
    </source>
</reference>
<dbReference type="AlphaFoldDB" id="A0A810MX27"/>
<keyword evidence="2" id="KW-1185">Reference proteome</keyword>
<evidence type="ECO:0000313" key="1">
    <source>
        <dbReference type="EMBL" id="BCJ65726.1"/>
    </source>
</evidence>
<name>A0A810MX27_9ACTN</name>
<organism evidence="1 2">
    <name type="scientific">Polymorphospora rubra</name>
    <dbReference type="NCBI Taxonomy" id="338584"/>
    <lineage>
        <taxon>Bacteria</taxon>
        <taxon>Bacillati</taxon>
        <taxon>Actinomycetota</taxon>
        <taxon>Actinomycetes</taxon>
        <taxon>Micromonosporales</taxon>
        <taxon>Micromonosporaceae</taxon>
        <taxon>Polymorphospora</taxon>
    </lineage>
</organism>
<proteinExistence type="predicted"/>
<evidence type="ECO:0000313" key="2">
    <source>
        <dbReference type="Proteomes" id="UP000680866"/>
    </source>
</evidence>
<protein>
    <submittedName>
        <fullName evidence="1">Uncharacterized protein</fullName>
    </submittedName>
</protein>
<sequence length="405" mass="43018">MPGWAAIIAGIVLTAIVGATATAIVGKVQSAVADDYRVTVESNPDRITSRTGPIGGSYVVAKPIQDIGEPPIKENSCVGRYDWAYAMGGVDADSTAARVIIEGLTETVVHIDGISATVLETAAPSLGSNLTCRGRGEQPNVRYVTIDLDTNPPTVLTYDASGMAVPFVFTVSKGQSEVLDISATTNKCTCSWQVTLRLSIEGKAENYTVQARGKRPFKTTSSANAKWYQWVGGTWVEQRTGPDEAEPTPDPNELPGPIADVCLLASPHVAAVLNKPHRTQRDAEAIRPGPGGNLLRHSGCTFVADTPAPTASPTGETLIDSVNVWLDGAKTDPVAKTEFDVFAKNYSLNGPSQALPGVAQDAVLFDGVFLVRTGRLLLTVQISTDSRELQERTRALGEAVFKELQ</sequence>